<proteinExistence type="predicted"/>
<evidence type="ECO:0000313" key="2">
    <source>
        <dbReference type="EMBL" id="AWN38463.1"/>
    </source>
</evidence>
<protein>
    <submittedName>
        <fullName evidence="2">Thiosulfate oxidation carrier complex protein SoxZ</fullName>
    </submittedName>
</protein>
<dbReference type="Gene3D" id="2.60.40.10">
    <property type="entry name" value="Immunoglobulins"/>
    <property type="match status" value="1"/>
</dbReference>
<dbReference type="Pfam" id="PF08770">
    <property type="entry name" value="SoxZ"/>
    <property type="match status" value="1"/>
</dbReference>
<evidence type="ECO:0000313" key="3">
    <source>
        <dbReference type="Proteomes" id="UP000246058"/>
    </source>
</evidence>
<dbReference type="SUPFAM" id="SSF81296">
    <property type="entry name" value="E set domains"/>
    <property type="match status" value="1"/>
</dbReference>
<dbReference type="AlphaFoldDB" id="A0A2U8VXD9"/>
<name>A0A2U8VXD9_9HYPH</name>
<sequence>MARTLINLPKTAKTGDVITIKTLISHPMETGFRPGADGRILPRNIVTEFVCRFEDEEIFRAELFPASAANPYLTFTWVATRSGRFSFTWRGDDGFDQTESAAIAVA</sequence>
<dbReference type="Proteomes" id="UP000246058">
    <property type="component" value="Chromosome"/>
</dbReference>
<dbReference type="OrthoDB" id="9795530at2"/>
<dbReference type="InterPro" id="IPR014880">
    <property type="entry name" value="SoxZ_dom"/>
</dbReference>
<dbReference type="InterPro" id="IPR014756">
    <property type="entry name" value="Ig_E-set"/>
</dbReference>
<organism evidence="2 3">
    <name type="scientific">Methylobacterium radiodurans</name>
    <dbReference type="NCBI Taxonomy" id="2202828"/>
    <lineage>
        <taxon>Bacteria</taxon>
        <taxon>Pseudomonadati</taxon>
        <taxon>Pseudomonadota</taxon>
        <taxon>Alphaproteobacteria</taxon>
        <taxon>Hyphomicrobiales</taxon>
        <taxon>Methylobacteriaceae</taxon>
        <taxon>Methylobacterium</taxon>
    </lineage>
</organism>
<dbReference type="EMBL" id="CP029551">
    <property type="protein sequence ID" value="AWN38463.1"/>
    <property type="molecule type" value="Genomic_DNA"/>
</dbReference>
<accession>A0A2U8VXD9</accession>
<feature type="domain" description="Sulphur oxidation protein SoxZ" evidence="1">
    <location>
        <begin position="9"/>
        <end position="101"/>
    </location>
</feature>
<gene>
    <name evidence="2" type="ORF">DK427_24290</name>
</gene>
<dbReference type="RefSeq" id="WP_109953620.1">
    <property type="nucleotide sequence ID" value="NZ_CP029551.1"/>
</dbReference>
<dbReference type="KEGG" id="meti:DK427_24290"/>
<dbReference type="InterPro" id="IPR013783">
    <property type="entry name" value="Ig-like_fold"/>
</dbReference>
<keyword evidence="3" id="KW-1185">Reference proteome</keyword>
<reference evidence="2 3" key="1">
    <citation type="submission" date="2018-05" db="EMBL/GenBank/DDBJ databases">
        <title>Complete Genome Sequence of Methylobacterium sp. 17Sr1-43.</title>
        <authorList>
            <person name="Srinivasan S."/>
        </authorList>
    </citation>
    <scope>NUCLEOTIDE SEQUENCE [LARGE SCALE GENOMIC DNA]</scope>
    <source>
        <strain evidence="2 3">17Sr1-43</strain>
    </source>
</reference>
<evidence type="ECO:0000259" key="1">
    <source>
        <dbReference type="Pfam" id="PF08770"/>
    </source>
</evidence>